<dbReference type="AlphaFoldDB" id="A0A926UXD2"/>
<dbReference type="Proteomes" id="UP000631421">
    <property type="component" value="Unassembled WGS sequence"/>
</dbReference>
<dbReference type="Gene3D" id="3.30.2310.20">
    <property type="entry name" value="RelE-like"/>
    <property type="match status" value="1"/>
</dbReference>
<reference evidence="2" key="1">
    <citation type="journal article" date="2015" name="ISME J.">
        <title>Draft Genome Sequence of Streptomyces incarnatus NRRL8089, which Produces the Nucleoside Antibiotic Sinefungin.</title>
        <authorList>
            <person name="Oshima K."/>
            <person name="Hattori M."/>
            <person name="Shimizu H."/>
            <person name="Fukuda K."/>
            <person name="Nemoto M."/>
            <person name="Inagaki K."/>
            <person name="Tamura T."/>
        </authorList>
    </citation>
    <scope>NUCLEOTIDE SEQUENCE</scope>
    <source>
        <strain evidence="2">FACHB-1277</strain>
    </source>
</reference>
<keyword evidence="3" id="KW-1185">Reference proteome</keyword>
<proteinExistence type="predicted"/>
<dbReference type="InterPro" id="IPR035093">
    <property type="entry name" value="RelE/ParE_toxin_dom_sf"/>
</dbReference>
<evidence type="ECO:0000256" key="1">
    <source>
        <dbReference type="ARBA" id="ARBA00022649"/>
    </source>
</evidence>
<dbReference type="NCBIfam" id="TIGR02385">
    <property type="entry name" value="RelE_StbE"/>
    <property type="match status" value="1"/>
</dbReference>
<sequence length="73" mass="8624">MKTYRIVFSKQAQKDIDELPPKQKNKLKEILENIILPNPYVGKALKGELKGLYSYRLNLKDRLVYEIYKALLQ</sequence>
<gene>
    <name evidence="2" type="ORF">H6F44_22610</name>
</gene>
<dbReference type="InterPro" id="IPR007712">
    <property type="entry name" value="RelE/ParE_toxin"/>
</dbReference>
<protein>
    <submittedName>
        <fullName evidence="2">Type II toxin-antitoxin system mRNA interferase toxin, RelE/StbE family</fullName>
    </submittedName>
</protein>
<reference evidence="2" key="2">
    <citation type="submission" date="2020-08" db="EMBL/GenBank/DDBJ databases">
        <authorList>
            <person name="Chen M."/>
            <person name="Teng W."/>
            <person name="Zhao L."/>
            <person name="Hu C."/>
            <person name="Zhou Y."/>
            <person name="Han B."/>
            <person name="Song L."/>
            <person name="Shu W."/>
        </authorList>
    </citation>
    <scope>NUCLEOTIDE SEQUENCE</scope>
    <source>
        <strain evidence="2">FACHB-1277</strain>
    </source>
</reference>
<dbReference type="RefSeq" id="WP_190353333.1">
    <property type="nucleotide sequence ID" value="NZ_JACJPY010000170.1"/>
</dbReference>
<accession>A0A926UXD2</accession>
<name>A0A926UXD2_9CYAN</name>
<dbReference type="SUPFAM" id="SSF143011">
    <property type="entry name" value="RelE-like"/>
    <property type="match status" value="1"/>
</dbReference>
<keyword evidence="1" id="KW-1277">Toxin-antitoxin system</keyword>
<organism evidence="2 3">
    <name type="scientific">Pseudanabaena cinerea FACHB-1277</name>
    <dbReference type="NCBI Taxonomy" id="2949581"/>
    <lineage>
        <taxon>Bacteria</taxon>
        <taxon>Bacillati</taxon>
        <taxon>Cyanobacteriota</taxon>
        <taxon>Cyanophyceae</taxon>
        <taxon>Pseudanabaenales</taxon>
        <taxon>Pseudanabaenaceae</taxon>
        <taxon>Pseudanabaena</taxon>
        <taxon>Pseudanabaena cinerea</taxon>
    </lineage>
</organism>
<dbReference type="InterPro" id="IPR031552">
    <property type="entry name" value="ParE-like_toxin"/>
</dbReference>
<comment type="caution">
    <text evidence="2">The sequence shown here is derived from an EMBL/GenBank/DDBJ whole genome shotgun (WGS) entry which is preliminary data.</text>
</comment>
<evidence type="ECO:0000313" key="2">
    <source>
        <dbReference type="EMBL" id="MBD2152880.1"/>
    </source>
</evidence>
<dbReference type="EMBL" id="JACJPY010000170">
    <property type="protein sequence ID" value="MBD2152880.1"/>
    <property type="molecule type" value="Genomic_DNA"/>
</dbReference>
<evidence type="ECO:0000313" key="3">
    <source>
        <dbReference type="Proteomes" id="UP000631421"/>
    </source>
</evidence>
<dbReference type="Pfam" id="PF15781">
    <property type="entry name" value="ParE-like_toxin"/>
    <property type="match status" value="1"/>
</dbReference>